<organism evidence="13 14">
    <name type="scientific">Taxus chinensis</name>
    <name type="common">Chinese yew</name>
    <name type="synonym">Taxus wallichiana var. chinensis</name>
    <dbReference type="NCBI Taxonomy" id="29808"/>
    <lineage>
        <taxon>Eukaryota</taxon>
        <taxon>Viridiplantae</taxon>
        <taxon>Streptophyta</taxon>
        <taxon>Embryophyta</taxon>
        <taxon>Tracheophyta</taxon>
        <taxon>Spermatophyta</taxon>
        <taxon>Pinopsida</taxon>
        <taxon>Pinidae</taxon>
        <taxon>Conifers II</taxon>
        <taxon>Cupressales</taxon>
        <taxon>Taxaceae</taxon>
        <taxon>Taxus</taxon>
    </lineage>
</organism>
<evidence type="ECO:0000256" key="6">
    <source>
        <dbReference type="ARBA" id="ARBA00022777"/>
    </source>
</evidence>
<keyword evidence="6" id="KW-0418">Kinase</keyword>
<dbReference type="PANTHER" id="PTHR47973">
    <property type="entry name" value="CYSTEINE-RICH RECEPTOR-LIKE PROTEIN KINASE 3"/>
    <property type="match status" value="1"/>
</dbReference>
<evidence type="ECO:0000256" key="8">
    <source>
        <dbReference type="ARBA" id="ARBA00023170"/>
    </source>
</evidence>
<feature type="domain" description="Protein kinase" evidence="11">
    <location>
        <begin position="1"/>
        <end position="205"/>
    </location>
</feature>
<evidence type="ECO:0000259" key="11">
    <source>
        <dbReference type="PROSITE" id="PS50011"/>
    </source>
</evidence>
<comment type="catalytic activity">
    <reaction evidence="9">
        <text>L-threonyl-[protein] + ATP = O-phospho-L-threonyl-[protein] + ADP + H(+)</text>
        <dbReference type="Rhea" id="RHEA:46608"/>
        <dbReference type="Rhea" id="RHEA-COMP:11060"/>
        <dbReference type="Rhea" id="RHEA-COMP:11605"/>
        <dbReference type="ChEBI" id="CHEBI:15378"/>
        <dbReference type="ChEBI" id="CHEBI:30013"/>
        <dbReference type="ChEBI" id="CHEBI:30616"/>
        <dbReference type="ChEBI" id="CHEBI:61977"/>
        <dbReference type="ChEBI" id="CHEBI:456216"/>
        <dbReference type="EC" id="2.7.11.1"/>
    </reaction>
</comment>
<feature type="non-terminal residue" evidence="13">
    <location>
        <position position="1"/>
    </location>
</feature>
<reference evidence="13 14" key="1">
    <citation type="journal article" date="2021" name="Nat. Plants">
        <title>The Taxus genome provides insights into paclitaxel biosynthesis.</title>
        <authorList>
            <person name="Xiong X."/>
            <person name="Gou J."/>
            <person name="Liao Q."/>
            <person name="Li Y."/>
            <person name="Zhou Q."/>
            <person name="Bi G."/>
            <person name="Li C."/>
            <person name="Du R."/>
            <person name="Wang X."/>
            <person name="Sun T."/>
            <person name="Guo L."/>
            <person name="Liang H."/>
            <person name="Lu P."/>
            <person name="Wu Y."/>
            <person name="Zhang Z."/>
            <person name="Ro D.K."/>
            <person name="Shang Y."/>
            <person name="Huang S."/>
            <person name="Yan J."/>
        </authorList>
    </citation>
    <scope>NUCLEOTIDE SEQUENCE [LARGE SCALE GENOMIC DNA]</scope>
    <source>
        <strain evidence="13">Ta-2019</strain>
    </source>
</reference>
<dbReference type="GO" id="GO:0004674">
    <property type="term" value="F:protein serine/threonine kinase activity"/>
    <property type="evidence" value="ECO:0007669"/>
    <property type="project" value="UniProtKB-KW"/>
</dbReference>
<evidence type="ECO:0000256" key="7">
    <source>
        <dbReference type="ARBA" id="ARBA00022840"/>
    </source>
</evidence>
<keyword evidence="14" id="KW-1185">Reference proteome</keyword>
<feature type="non-terminal residue" evidence="13">
    <location>
        <position position="205"/>
    </location>
</feature>
<dbReference type="InterPro" id="IPR038408">
    <property type="entry name" value="GNK2_sf"/>
</dbReference>
<dbReference type="PROSITE" id="PS50011">
    <property type="entry name" value="PROTEIN_KINASE_DOM"/>
    <property type="match status" value="1"/>
</dbReference>
<accession>A0AA38CT17</accession>
<keyword evidence="3" id="KW-0723">Serine/threonine-protein kinase</keyword>
<dbReference type="EMBL" id="JAHRHJ020000009">
    <property type="protein sequence ID" value="KAH9302314.1"/>
    <property type="molecule type" value="Genomic_DNA"/>
</dbReference>
<dbReference type="InterPro" id="IPR011009">
    <property type="entry name" value="Kinase-like_dom_sf"/>
</dbReference>
<dbReference type="InterPro" id="IPR002902">
    <property type="entry name" value="GNK2"/>
</dbReference>
<evidence type="ECO:0000256" key="9">
    <source>
        <dbReference type="ARBA" id="ARBA00047899"/>
    </source>
</evidence>
<evidence type="ECO:0000256" key="1">
    <source>
        <dbReference type="ARBA" id="ARBA00002571"/>
    </source>
</evidence>
<comment type="catalytic activity">
    <reaction evidence="10">
        <text>L-seryl-[protein] + ATP = O-phospho-L-seryl-[protein] + ADP + H(+)</text>
        <dbReference type="Rhea" id="RHEA:17989"/>
        <dbReference type="Rhea" id="RHEA-COMP:9863"/>
        <dbReference type="Rhea" id="RHEA-COMP:11604"/>
        <dbReference type="ChEBI" id="CHEBI:15378"/>
        <dbReference type="ChEBI" id="CHEBI:29999"/>
        <dbReference type="ChEBI" id="CHEBI:30616"/>
        <dbReference type="ChEBI" id="CHEBI:83421"/>
        <dbReference type="ChEBI" id="CHEBI:456216"/>
        <dbReference type="EC" id="2.7.11.1"/>
    </reaction>
</comment>
<dbReference type="GO" id="GO:0005524">
    <property type="term" value="F:ATP binding"/>
    <property type="evidence" value="ECO:0007669"/>
    <property type="project" value="UniProtKB-KW"/>
</dbReference>
<dbReference type="InterPro" id="IPR052059">
    <property type="entry name" value="CR_Ser/Thr_kinase"/>
</dbReference>
<dbReference type="OMA" id="YHNTSET"/>
<comment type="caution">
    <text evidence="13">The sequence shown here is derived from an EMBL/GenBank/DDBJ whole genome shotgun (WGS) entry which is preliminary data.</text>
</comment>
<dbReference type="SUPFAM" id="SSF56112">
    <property type="entry name" value="Protein kinase-like (PK-like)"/>
    <property type="match status" value="1"/>
</dbReference>
<evidence type="ECO:0000313" key="14">
    <source>
        <dbReference type="Proteomes" id="UP000824469"/>
    </source>
</evidence>
<dbReference type="Pfam" id="PF00069">
    <property type="entry name" value="Pkinase"/>
    <property type="match status" value="1"/>
</dbReference>
<evidence type="ECO:0000313" key="13">
    <source>
        <dbReference type="EMBL" id="KAH9302314.1"/>
    </source>
</evidence>
<dbReference type="CDD" id="cd23509">
    <property type="entry name" value="Gnk2-like"/>
    <property type="match status" value="1"/>
</dbReference>
<evidence type="ECO:0000256" key="5">
    <source>
        <dbReference type="ARBA" id="ARBA00022741"/>
    </source>
</evidence>
<dbReference type="Gene3D" id="3.30.430.20">
    <property type="entry name" value="Gnk2 domain, C-X8-C-X2-C motif"/>
    <property type="match status" value="1"/>
</dbReference>
<keyword evidence="5" id="KW-0547">Nucleotide-binding</keyword>
<dbReference type="InterPro" id="IPR000719">
    <property type="entry name" value="Prot_kinase_dom"/>
</dbReference>
<evidence type="ECO:0000256" key="4">
    <source>
        <dbReference type="ARBA" id="ARBA00022679"/>
    </source>
</evidence>
<dbReference type="EC" id="2.7.11.1" evidence="2"/>
<dbReference type="Gene3D" id="1.10.510.10">
    <property type="entry name" value="Transferase(Phosphotransferase) domain 1"/>
    <property type="match status" value="1"/>
</dbReference>
<keyword evidence="4" id="KW-0808">Transferase</keyword>
<feature type="domain" description="Gnk2-homologous" evidence="12">
    <location>
        <begin position="4"/>
        <end position="108"/>
    </location>
</feature>
<dbReference type="Proteomes" id="UP000824469">
    <property type="component" value="Unassembled WGS sequence"/>
</dbReference>
<comment type="function">
    <text evidence="1">Exerts antifungal activity through its carbohydrate-binding specificity.</text>
</comment>
<dbReference type="FunFam" id="1.10.510.10:FF:001023">
    <property type="entry name" value="Os07g0541700 protein"/>
    <property type="match status" value="1"/>
</dbReference>
<name>A0AA38CT17_TAXCH</name>
<evidence type="ECO:0000256" key="3">
    <source>
        <dbReference type="ARBA" id="ARBA00022527"/>
    </source>
</evidence>
<evidence type="ECO:0000259" key="12">
    <source>
        <dbReference type="PROSITE" id="PS51473"/>
    </source>
</evidence>
<dbReference type="Pfam" id="PF01657">
    <property type="entry name" value="Stress-antifung"/>
    <property type="match status" value="1"/>
</dbReference>
<keyword evidence="8" id="KW-0675">Receptor</keyword>
<dbReference type="PROSITE" id="PS51473">
    <property type="entry name" value="GNK2"/>
    <property type="match status" value="1"/>
</dbReference>
<sequence length="205" mass="23726">VMSKYRKSSCNNASTYTHDTTYSSNMDQVITNLFCNTPQSSWFNTSTHGQSPNQVYGLLQCIRNISIEKFSTCSQEENDSIQELCVDYRGTTRDINEIVVKKLSTRSTPGKKEFMIEVRLMDNFSALKSYPEKCRELDWKKCYIIILGITRGLLYLHEDSKTRIIQRDIKANNILLDNKFNPKIADFGQARVFPDDETHIQTRII</sequence>
<protein>
    <recommendedName>
        <fullName evidence="2">non-specific serine/threonine protein kinase</fullName>
        <ecNumber evidence="2">2.7.11.1</ecNumber>
    </recommendedName>
</protein>
<keyword evidence="7" id="KW-0067">ATP-binding</keyword>
<evidence type="ECO:0000256" key="2">
    <source>
        <dbReference type="ARBA" id="ARBA00012513"/>
    </source>
</evidence>
<proteinExistence type="predicted"/>
<gene>
    <name evidence="13" type="ORF">KI387_013897</name>
</gene>
<dbReference type="AlphaFoldDB" id="A0AA38CT17"/>
<evidence type="ECO:0000256" key="10">
    <source>
        <dbReference type="ARBA" id="ARBA00048679"/>
    </source>
</evidence>